<keyword evidence="2 12" id="KW-0678">Repressor</keyword>
<dbReference type="InterPro" id="IPR006199">
    <property type="entry name" value="LexA_DNA-bd_dom"/>
</dbReference>
<dbReference type="PANTHER" id="PTHR33516:SF2">
    <property type="entry name" value="LEXA REPRESSOR-RELATED"/>
    <property type="match status" value="1"/>
</dbReference>
<comment type="function">
    <text evidence="12">Represses a number of genes involved in the response to DNA damage (SOS response), including recA and lexA. In the presence of single-stranded DNA, RecA interacts with LexA causing an autocatalytic cleavage which disrupts the DNA-binding part of LexA, leading to derepression of the SOS regulon and eventually DNA repair.</text>
</comment>
<organism evidence="16 17">
    <name type="scientific">Fimbriiglobus ruber</name>
    <dbReference type="NCBI Taxonomy" id="1908690"/>
    <lineage>
        <taxon>Bacteria</taxon>
        <taxon>Pseudomonadati</taxon>
        <taxon>Planctomycetota</taxon>
        <taxon>Planctomycetia</taxon>
        <taxon>Gemmatales</taxon>
        <taxon>Gemmataceae</taxon>
        <taxon>Fimbriiglobus</taxon>
    </lineage>
</organism>
<accession>A0A225DQM8</accession>
<evidence type="ECO:0000256" key="7">
    <source>
        <dbReference type="ARBA" id="ARBA00023015"/>
    </source>
</evidence>
<evidence type="ECO:0000256" key="9">
    <source>
        <dbReference type="ARBA" id="ARBA00023163"/>
    </source>
</evidence>
<dbReference type="EMBL" id="NIDE01000004">
    <property type="protein sequence ID" value="OWK43601.1"/>
    <property type="molecule type" value="Genomic_DNA"/>
</dbReference>
<evidence type="ECO:0000256" key="4">
    <source>
        <dbReference type="ARBA" id="ARBA00022763"/>
    </source>
</evidence>
<evidence type="ECO:0000256" key="1">
    <source>
        <dbReference type="ARBA" id="ARBA00007484"/>
    </source>
</evidence>
<dbReference type="InterPro" id="IPR036286">
    <property type="entry name" value="LexA/Signal_pep-like_sf"/>
</dbReference>
<evidence type="ECO:0000256" key="12">
    <source>
        <dbReference type="HAMAP-Rule" id="MF_00015"/>
    </source>
</evidence>
<evidence type="ECO:0000256" key="10">
    <source>
        <dbReference type="ARBA" id="ARBA00023204"/>
    </source>
</evidence>
<dbReference type="Pfam" id="PF01726">
    <property type="entry name" value="LexA_DNA_bind"/>
    <property type="match status" value="1"/>
</dbReference>
<dbReference type="NCBIfam" id="TIGR00498">
    <property type="entry name" value="lexA"/>
    <property type="match status" value="1"/>
</dbReference>
<dbReference type="AlphaFoldDB" id="A0A225DQM8"/>
<dbReference type="EC" id="3.4.21.88" evidence="12"/>
<dbReference type="PANTHER" id="PTHR33516">
    <property type="entry name" value="LEXA REPRESSOR"/>
    <property type="match status" value="1"/>
</dbReference>
<evidence type="ECO:0000259" key="14">
    <source>
        <dbReference type="Pfam" id="PF00717"/>
    </source>
</evidence>
<dbReference type="GO" id="GO:0003677">
    <property type="term" value="F:DNA binding"/>
    <property type="evidence" value="ECO:0007669"/>
    <property type="project" value="UniProtKB-UniRule"/>
</dbReference>
<dbReference type="Pfam" id="PF00717">
    <property type="entry name" value="Peptidase_S24"/>
    <property type="match status" value="1"/>
</dbReference>
<sequence>MNELAPLTPKQLEIFNFIRKYIEEHGYPPAIRDIGRAFDIVSPNGVMCHLRALQKKGHIHRDEKTDTQGGKARAITIPGVSAGGFSLPMLGLVAAGKALEATEQNERLDMKDLFGGDNLYMLKVRGTSMIESQIADGDYVVIRKQEQADNGEKVVAMVDKSMTLKKFYRKRDHIRLEPCNSTMDPIVVDPSKENVQILGVLVGVIRKC</sequence>
<evidence type="ECO:0000256" key="2">
    <source>
        <dbReference type="ARBA" id="ARBA00022491"/>
    </source>
</evidence>
<keyword evidence="3 12" id="KW-0235">DNA replication</keyword>
<dbReference type="InterPro" id="IPR006200">
    <property type="entry name" value="LexA"/>
</dbReference>
<evidence type="ECO:0000256" key="3">
    <source>
        <dbReference type="ARBA" id="ARBA00022705"/>
    </source>
</evidence>
<evidence type="ECO:0000256" key="5">
    <source>
        <dbReference type="ARBA" id="ARBA00022801"/>
    </source>
</evidence>
<keyword evidence="9 12" id="KW-0804">Transcription</keyword>
<keyword evidence="10 12" id="KW-0234">DNA repair</keyword>
<evidence type="ECO:0000256" key="8">
    <source>
        <dbReference type="ARBA" id="ARBA00023125"/>
    </source>
</evidence>
<dbReference type="GO" id="GO:0004252">
    <property type="term" value="F:serine-type endopeptidase activity"/>
    <property type="evidence" value="ECO:0007669"/>
    <property type="project" value="UniProtKB-UniRule"/>
</dbReference>
<gene>
    <name evidence="12" type="primary">lexA</name>
    <name evidence="16" type="ORF">FRUB_03200</name>
</gene>
<dbReference type="InterPro" id="IPR036388">
    <property type="entry name" value="WH-like_DNA-bd_sf"/>
</dbReference>
<name>A0A225DQM8_9BACT</name>
<keyword evidence="4 12" id="KW-0227">DNA damage</keyword>
<keyword evidence="7 12" id="KW-0805">Transcription regulation</keyword>
<evidence type="ECO:0000256" key="6">
    <source>
        <dbReference type="ARBA" id="ARBA00022813"/>
    </source>
</evidence>
<dbReference type="GO" id="GO:0045892">
    <property type="term" value="P:negative regulation of DNA-templated transcription"/>
    <property type="evidence" value="ECO:0007669"/>
    <property type="project" value="UniProtKB-UniRule"/>
</dbReference>
<dbReference type="InterPro" id="IPR006197">
    <property type="entry name" value="Peptidase_S24_LexA"/>
</dbReference>
<evidence type="ECO:0000259" key="15">
    <source>
        <dbReference type="Pfam" id="PF01726"/>
    </source>
</evidence>
<dbReference type="PRINTS" id="PR00726">
    <property type="entry name" value="LEXASERPTASE"/>
</dbReference>
<dbReference type="InterPro" id="IPR015927">
    <property type="entry name" value="Peptidase_S24_S26A/B/C"/>
</dbReference>
<feature type="domain" description="Peptidase S24/S26A/S26B/S26C" evidence="14">
    <location>
        <begin position="88"/>
        <end position="202"/>
    </location>
</feature>
<protein>
    <recommendedName>
        <fullName evidence="12">LexA repressor</fullName>
        <ecNumber evidence="12">3.4.21.88</ecNumber>
    </recommendedName>
</protein>
<feature type="domain" description="LexA repressor DNA-binding" evidence="15">
    <location>
        <begin position="6"/>
        <end position="64"/>
    </location>
</feature>
<dbReference type="Proteomes" id="UP000214646">
    <property type="component" value="Unassembled WGS sequence"/>
</dbReference>
<dbReference type="Gene3D" id="2.10.109.10">
    <property type="entry name" value="Umud Fragment, subunit A"/>
    <property type="match status" value="1"/>
</dbReference>
<evidence type="ECO:0000256" key="11">
    <source>
        <dbReference type="ARBA" id="ARBA00023236"/>
    </source>
</evidence>
<dbReference type="GO" id="GO:0006260">
    <property type="term" value="P:DNA replication"/>
    <property type="evidence" value="ECO:0007669"/>
    <property type="project" value="UniProtKB-UniRule"/>
</dbReference>
<keyword evidence="17" id="KW-1185">Reference proteome</keyword>
<comment type="subunit">
    <text evidence="12">Homodimer.</text>
</comment>
<keyword evidence="8 12" id="KW-0238">DNA-binding</keyword>
<feature type="site" description="Cleavage; by autolysis" evidence="12">
    <location>
        <begin position="95"/>
        <end position="96"/>
    </location>
</feature>
<comment type="catalytic activity">
    <reaction evidence="12">
        <text>Hydrolysis of Ala-|-Gly bond in repressor LexA.</text>
        <dbReference type="EC" id="3.4.21.88"/>
    </reaction>
</comment>
<comment type="caution">
    <text evidence="16">The sequence shown here is derived from an EMBL/GenBank/DDBJ whole genome shotgun (WGS) entry which is preliminary data.</text>
</comment>
<dbReference type="SUPFAM" id="SSF46785">
    <property type="entry name" value="Winged helix' DNA-binding domain"/>
    <property type="match status" value="1"/>
</dbReference>
<dbReference type="InterPro" id="IPR036390">
    <property type="entry name" value="WH_DNA-bd_sf"/>
</dbReference>
<dbReference type="OrthoDB" id="9802364at2"/>
<dbReference type="InterPro" id="IPR050077">
    <property type="entry name" value="LexA_repressor"/>
</dbReference>
<dbReference type="RefSeq" id="WP_088254419.1">
    <property type="nucleotide sequence ID" value="NZ_NIDE01000004.1"/>
</dbReference>
<dbReference type="HAMAP" id="MF_00015">
    <property type="entry name" value="LexA"/>
    <property type="match status" value="1"/>
</dbReference>
<keyword evidence="6 12" id="KW-0068">Autocatalytic cleavage</keyword>
<reference evidence="17" key="1">
    <citation type="submission" date="2017-06" db="EMBL/GenBank/DDBJ databases">
        <title>Genome analysis of Fimbriiglobus ruber SP5, the first member of the order Planctomycetales with confirmed chitinolytic capability.</title>
        <authorList>
            <person name="Ravin N.V."/>
            <person name="Rakitin A.L."/>
            <person name="Ivanova A.A."/>
            <person name="Beletsky A.V."/>
            <person name="Kulichevskaya I.S."/>
            <person name="Mardanov A.V."/>
            <person name="Dedysh S.N."/>
        </authorList>
    </citation>
    <scope>NUCLEOTIDE SEQUENCE [LARGE SCALE GENOMIC DNA]</scope>
    <source>
        <strain evidence="17">SP5</strain>
    </source>
</reference>
<comment type="similarity">
    <text evidence="1 12 13">Belongs to the peptidase S24 family.</text>
</comment>
<dbReference type="GO" id="GO:0006281">
    <property type="term" value="P:DNA repair"/>
    <property type="evidence" value="ECO:0007669"/>
    <property type="project" value="UniProtKB-UniRule"/>
</dbReference>
<evidence type="ECO:0000313" key="16">
    <source>
        <dbReference type="EMBL" id="OWK43601.1"/>
    </source>
</evidence>
<feature type="DNA-binding region" description="H-T-H motif" evidence="12">
    <location>
        <begin position="31"/>
        <end position="51"/>
    </location>
</feature>
<feature type="active site" description="For autocatalytic cleavage activity" evidence="12">
    <location>
        <position position="165"/>
    </location>
</feature>
<keyword evidence="11 12" id="KW-0742">SOS response</keyword>
<evidence type="ECO:0000313" key="17">
    <source>
        <dbReference type="Proteomes" id="UP000214646"/>
    </source>
</evidence>
<evidence type="ECO:0000256" key="13">
    <source>
        <dbReference type="RuleBase" id="RU003991"/>
    </source>
</evidence>
<dbReference type="InterPro" id="IPR039418">
    <property type="entry name" value="LexA-like"/>
</dbReference>
<dbReference type="GO" id="GO:0006508">
    <property type="term" value="P:proteolysis"/>
    <property type="evidence" value="ECO:0007669"/>
    <property type="project" value="InterPro"/>
</dbReference>
<dbReference type="Gene3D" id="1.10.10.10">
    <property type="entry name" value="Winged helix-like DNA-binding domain superfamily/Winged helix DNA-binding domain"/>
    <property type="match status" value="1"/>
</dbReference>
<dbReference type="FunFam" id="2.10.109.10:FF:000001">
    <property type="entry name" value="LexA repressor"/>
    <property type="match status" value="1"/>
</dbReference>
<keyword evidence="5 12" id="KW-0378">Hydrolase</keyword>
<dbReference type="GO" id="GO:0009432">
    <property type="term" value="P:SOS response"/>
    <property type="evidence" value="ECO:0007669"/>
    <property type="project" value="UniProtKB-UniRule"/>
</dbReference>
<feature type="active site" description="For autocatalytic cleavage activity" evidence="12">
    <location>
        <position position="128"/>
    </location>
</feature>
<proteinExistence type="inferred from homology"/>
<dbReference type="SUPFAM" id="SSF51306">
    <property type="entry name" value="LexA/Signal peptidase"/>
    <property type="match status" value="1"/>
</dbReference>
<dbReference type="CDD" id="cd06529">
    <property type="entry name" value="S24_LexA-like"/>
    <property type="match status" value="1"/>
</dbReference>